<evidence type="ECO:0000313" key="3">
    <source>
        <dbReference type="EMBL" id="MPY60778.1"/>
    </source>
</evidence>
<dbReference type="Pfam" id="PF12770">
    <property type="entry name" value="CHAT"/>
    <property type="match status" value="1"/>
</dbReference>
<accession>A0A5N8XP00</accession>
<feature type="domain" description="CHAT" evidence="2">
    <location>
        <begin position="264"/>
        <end position="389"/>
    </location>
</feature>
<gene>
    <name evidence="3" type="ORF">FNH08_27605</name>
</gene>
<dbReference type="RefSeq" id="WP_152774240.1">
    <property type="nucleotide sequence ID" value="NZ_VJZC01000241.1"/>
</dbReference>
<dbReference type="AlphaFoldDB" id="A0A5N8XP00"/>
<evidence type="ECO:0000259" key="2">
    <source>
        <dbReference type="Pfam" id="PF12770"/>
    </source>
</evidence>
<comment type="caution">
    <text evidence="3">The sequence shown here is derived from an EMBL/GenBank/DDBJ whole genome shotgun (WGS) entry which is preliminary data.</text>
</comment>
<sequence>MPQDLVVEVLQDPSHGYTGVPPQRGSTRRTADDEAPAELRVMLFRASENALQIVASVPDPAAPEDRQWHRATLDVPANELWARAGRLRRLWRDLVVRHRSTTAEYGQRVGGHPLAEAADLSELAPLTEALTTKLAHEGWDLLDVMLDGNSHDLGRFREFLLGALAGKDPLRITFDSDLHLPWPMLAMDPSACDSPWEAFLGHRHQVEQNSAYPWDQAPLGQREHPTTSLNTDTTLDDVGRAREVRTLLEQRSRLIVRTHGSDLLKALANPVLHEDVMYFWCHGHFVDNGTSNPFLAIRLSDGEHIDGPAVTRKRRRIPRTRQTRFKPFVLLNACHTAQAAAPGDLKHLGQELINMGADGILAPQIEIPQVFATEYAYAFLQLYLTGLHTAGEISQLLVRRFASEFSNPLALTYSLHCGINSRLDLAS</sequence>
<organism evidence="3 4">
    <name type="scientific">Streptomyces spongiae</name>
    <dbReference type="NCBI Taxonomy" id="565072"/>
    <lineage>
        <taxon>Bacteria</taxon>
        <taxon>Bacillati</taxon>
        <taxon>Actinomycetota</taxon>
        <taxon>Actinomycetes</taxon>
        <taxon>Kitasatosporales</taxon>
        <taxon>Streptomycetaceae</taxon>
        <taxon>Streptomyces</taxon>
    </lineage>
</organism>
<evidence type="ECO:0000313" key="4">
    <source>
        <dbReference type="Proteomes" id="UP000400924"/>
    </source>
</evidence>
<dbReference type="EMBL" id="VJZC01000241">
    <property type="protein sequence ID" value="MPY60778.1"/>
    <property type="molecule type" value="Genomic_DNA"/>
</dbReference>
<feature type="region of interest" description="Disordered" evidence="1">
    <location>
        <begin position="13"/>
        <end position="33"/>
    </location>
</feature>
<keyword evidence="4" id="KW-1185">Reference proteome</keyword>
<name>A0A5N8XP00_9ACTN</name>
<dbReference type="InterPro" id="IPR024983">
    <property type="entry name" value="CHAT_dom"/>
</dbReference>
<reference evidence="3 4" key="1">
    <citation type="submission" date="2019-07" db="EMBL/GenBank/DDBJ databases">
        <title>New species of Amycolatopsis and Streptomyces.</title>
        <authorList>
            <person name="Duangmal K."/>
            <person name="Teo W.F.A."/>
            <person name="Lipun K."/>
        </authorList>
    </citation>
    <scope>NUCLEOTIDE SEQUENCE [LARGE SCALE GENOMIC DNA]</scope>
    <source>
        <strain evidence="3 4">NBRC 106415</strain>
    </source>
</reference>
<protein>
    <submittedName>
        <fullName evidence="3">CHAT domain-containing protein</fullName>
    </submittedName>
</protein>
<dbReference type="Proteomes" id="UP000400924">
    <property type="component" value="Unassembled WGS sequence"/>
</dbReference>
<evidence type="ECO:0000256" key="1">
    <source>
        <dbReference type="SAM" id="MobiDB-lite"/>
    </source>
</evidence>
<dbReference type="OrthoDB" id="5183603at2"/>
<proteinExistence type="predicted"/>